<dbReference type="AlphaFoldDB" id="A0A4U2MMQ7"/>
<protein>
    <submittedName>
        <fullName evidence="1">DUF2164 family protein</fullName>
    </submittedName>
</protein>
<dbReference type="EMBL" id="SZOM01000197">
    <property type="protein sequence ID" value="TKH12513.1"/>
    <property type="molecule type" value="Genomic_DNA"/>
</dbReference>
<dbReference type="Pfam" id="PF09932">
    <property type="entry name" value="DUF2164"/>
    <property type="match status" value="1"/>
</dbReference>
<comment type="caution">
    <text evidence="1">The sequence shown here is derived from an EMBL/GenBank/DDBJ whole genome shotgun (WGS) entry which is preliminary data.</text>
</comment>
<evidence type="ECO:0000313" key="2">
    <source>
        <dbReference type="Proteomes" id="UP000306037"/>
    </source>
</evidence>
<name>A0A4U2MMQ7_9BACI</name>
<accession>A0A4U2MMQ7</accession>
<reference evidence="1 2" key="1">
    <citation type="journal article" date="2019" name="Environ. Microbiol.">
        <title>An active ?-lactamase is a part of an orchestrated cell wall stress resistance network of Bacillus subtilis and related rhizosphere species.</title>
        <authorList>
            <person name="Bucher T."/>
            <person name="Keren-Paz A."/>
            <person name="Hausser J."/>
            <person name="Olender T."/>
            <person name="Cytryn E."/>
            <person name="Kolodkin-Gal I."/>
        </authorList>
    </citation>
    <scope>NUCLEOTIDE SEQUENCE [LARGE SCALE GENOMIC DNA]</scope>
    <source>
        <strain evidence="1 2">I71</strain>
    </source>
</reference>
<proteinExistence type="predicted"/>
<organism evidence="1 2">
    <name type="scientific">Bacillus wiedmannii</name>
    <dbReference type="NCBI Taxonomy" id="1890302"/>
    <lineage>
        <taxon>Bacteria</taxon>
        <taxon>Bacillati</taxon>
        <taxon>Bacillota</taxon>
        <taxon>Bacilli</taxon>
        <taxon>Bacillales</taxon>
        <taxon>Bacillaceae</taxon>
        <taxon>Bacillus</taxon>
        <taxon>Bacillus cereus group</taxon>
    </lineage>
</organism>
<dbReference type="InterPro" id="IPR018680">
    <property type="entry name" value="DUF2164"/>
</dbReference>
<dbReference type="Proteomes" id="UP000306037">
    <property type="component" value="Unassembled WGS sequence"/>
</dbReference>
<dbReference type="RefSeq" id="WP_137053057.1">
    <property type="nucleotide sequence ID" value="NZ_SZOM01000197.1"/>
</dbReference>
<evidence type="ECO:0000313" key="1">
    <source>
        <dbReference type="EMBL" id="TKH12513.1"/>
    </source>
</evidence>
<gene>
    <name evidence="1" type="ORF">FC694_21745</name>
</gene>
<sequence length="78" mass="9192">MLSNGVKISKKDKIDISKKLKSFLAEQYSLELGEYISYELLEFIIKELNPHFNQVTMDRLEILLKNIEKDIIQSIDFK</sequence>